<dbReference type="InterPro" id="IPR001633">
    <property type="entry name" value="EAL_dom"/>
</dbReference>
<dbReference type="PANTHER" id="PTHR33121:SF15">
    <property type="entry name" value="BLUE LIGHT- AND TEMPERATURE-REGULATED ANTIREPRESSOR BLUF"/>
    <property type="match status" value="1"/>
</dbReference>
<evidence type="ECO:0000259" key="1">
    <source>
        <dbReference type="PROSITE" id="PS50883"/>
    </source>
</evidence>
<accession>A0ABX2CPS9</accession>
<proteinExistence type="predicted"/>
<dbReference type="CDD" id="cd01948">
    <property type="entry name" value="EAL"/>
    <property type="match status" value="1"/>
</dbReference>
<gene>
    <name evidence="2" type="primary">yjcC</name>
    <name evidence="2" type="ORF">E5S67_00088</name>
</gene>
<dbReference type="PANTHER" id="PTHR33121">
    <property type="entry name" value="CYCLIC DI-GMP PHOSPHODIESTERASE PDEF"/>
    <property type="match status" value="1"/>
</dbReference>
<dbReference type="InterPro" id="IPR035919">
    <property type="entry name" value="EAL_sf"/>
</dbReference>
<sequence>MQKSGKAFGSCSRCETLPAKIEGRGGLYLWFPVSHTLNKVISALTKDQLEFRLLEESKCLYIMLEGIAKEKFNALASSVLTTQELKKTKVLWMREVDQPKFSDFYRSTSLDSFINFSNSDWLLDLLSEERITTHFQPIVYTSDTSKIFAHEALLRGIDEQGNLIYPGRIFAQAESAGLIFQLDVLARTRAIREAHVYDIKELLFINFSPTSVYDPATCLRRTVQAIDESGIPHSNIVFEVAESQHPPDIDHLINILSFYREAGFLIALDDFGSGSSNLNLMHQLRPDFIKLDMQLIRNVHQDYYKALITEKMLEIAAQLGIKTVAEGVETLEEFEWVRERGATLVQGYLIAKPTSPPIAVTSYIGPEPLPMSA</sequence>
<dbReference type="Gene3D" id="3.20.20.450">
    <property type="entry name" value="EAL domain"/>
    <property type="match status" value="1"/>
</dbReference>
<protein>
    <submittedName>
        <fullName evidence="2">Cyclic-di-GMP phosphodiesterase YjcC</fullName>
        <ecNumber evidence="2">3.1.4.52</ecNumber>
    </submittedName>
</protein>
<name>A0ABX2CPS9_9CYAN</name>
<comment type="caution">
    <text evidence="2">The sequence shown here is derived from an EMBL/GenBank/DDBJ whole genome shotgun (WGS) entry which is preliminary data.</text>
</comment>
<evidence type="ECO:0000313" key="2">
    <source>
        <dbReference type="EMBL" id="NQE32374.1"/>
    </source>
</evidence>
<dbReference type="GO" id="GO:0071111">
    <property type="term" value="F:cyclic-guanylate-specific phosphodiesterase activity"/>
    <property type="evidence" value="ECO:0007669"/>
    <property type="project" value="UniProtKB-EC"/>
</dbReference>
<evidence type="ECO:0000313" key="3">
    <source>
        <dbReference type="Proteomes" id="UP000702425"/>
    </source>
</evidence>
<dbReference type="SMART" id="SM00052">
    <property type="entry name" value="EAL"/>
    <property type="match status" value="1"/>
</dbReference>
<dbReference type="EMBL" id="SRRZ01000001">
    <property type="protein sequence ID" value="NQE32374.1"/>
    <property type="molecule type" value="Genomic_DNA"/>
</dbReference>
<dbReference type="Pfam" id="PF00563">
    <property type="entry name" value="EAL"/>
    <property type="match status" value="1"/>
</dbReference>
<dbReference type="Proteomes" id="UP000702425">
    <property type="component" value="Unassembled WGS sequence"/>
</dbReference>
<dbReference type="RefSeq" id="WP_172184395.1">
    <property type="nucleotide sequence ID" value="NZ_CAWPPK010000001.1"/>
</dbReference>
<dbReference type="PROSITE" id="PS50883">
    <property type="entry name" value="EAL"/>
    <property type="match status" value="1"/>
</dbReference>
<dbReference type="EC" id="3.1.4.52" evidence="2"/>
<keyword evidence="3" id="KW-1185">Reference proteome</keyword>
<reference evidence="2 3" key="1">
    <citation type="journal article" date="2020" name="Sci. Rep.">
        <title>A novel cyanobacterial geosmin producer, revising GeoA distribution and dispersion patterns in Bacteria.</title>
        <authorList>
            <person name="Churro C."/>
            <person name="Semedo-Aguiar A.P."/>
            <person name="Silva A.D."/>
            <person name="Pereira-Leal J.B."/>
            <person name="Leite R.B."/>
        </authorList>
    </citation>
    <scope>NUCLEOTIDE SEQUENCE [LARGE SCALE GENOMIC DNA]</scope>
    <source>
        <strain evidence="2 3">IPMA8</strain>
    </source>
</reference>
<organism evidence="2 3">
    <name type="scientific">Microcoleus asticus IPMA8</name>
    <dbReference type="NCBI Taxonomy" id="2563858"/>
    <lineage>
        <taxon>Bacteria</taxon>
        <taxon>Bacillati</taxon>
        <taxon>Cyanobacteriota</taxon>
        <taxon>Cyanophyceae</taxon>
        <taxon>Oscillatoriophycideae</taxon>
        <taxon>Oscillatoriales</taxon>
        <taxon>Microcoleaceae</taxon>
        <taxon>Microcoleus</taxon>
        <taxon>Microcoleus asticus</taxon>
    </lineage>
</organism>
<dbReference type="SUPFAM" id="SSF141868">
    <property type="entry name" value="EAL domain-like"/>
    <property type="match status" value="1"/>
</dbReference>
<keyword evidence="2" id="KW-0378">Hydrolase</keyword>
<feature type="domain" description="EAL" evidence="1">
    <location>
        <begin position="115"/>
        <end position="367"/>
    </location>
</feature>
<dbReference type="InterPro" id="IPR050706">
    <property type="entry name" value="Cyclic-di-GMP_PDE-like"/>
</dbReference>